<protein>
    <submittedName>
        <fullName evidence="1">Uncharacterized protein</fullName>
    </submittedName>
</protein>
<comment type="caution">
    <text evidence="1">The sequence shown here is derived from an EMBL/GenBank/DDBJ whole genome shotgun (WGS) entry which is preliminary data.</text>
</comment>
<dbReference type="AlphaFoldDB" id="A0AAW2V3N9"/>
<reference evidence="1" key="1">
    <citation type="submission" date="2020-06" db="EMBL/GenBank/DDBJ databases">
        <authorList>
            <person name="Li T."/>
            <person name="Hu X."/>
            <person name="Zhang T."/>
            <person name="Song X."/>
            <person name="Zhang H."/>
            <person name="Dai N."/>
            <person name="Sheng W."/>
            <person name="Hou X."/>
            <person name="Wei L."/>
        </authorList>
    </citation>
    <scope>NUCLEOTIDE SEQUENCE</scope>
    <source>
        <strain evidence="1">G02</strain>
        <tissue evidence="1">Leaf</tissue>
    </source>
</reference>
<sequence>MDNFRIKQLSKEFRLPLEGPLGLRVSGCLGVKPWIDGIHGSFQIRRGDWVETV</sequence>
<gene>
    <name evidence="1" type="ORF">Sradi_0940200</name>
</gene>
<proteinExistence type="predicted"/>
<evidence type="ECO:0000313" key="1">
    <source>
        <dbReference type="EMBL" id="KAL0424054.1"/>
    </source>
</evidence>
<reference evidence="1" key="2">
    <citation type="journal article" date="2024" name="Plant">
        <title>Genomic evolution and insights into agronomic trait innovations of Sesamum species.</title>
        <authorList>
            <person name="Miao H."/>
            <person name="Wang L."/>
            <person name="Qu L."/>
            <person name="Liu H."/>
            <person name="Sun Y."/>
            <person name="Le M."/>
            <person name="Wang Q."/>
            <person name="Wei S."/>
            <person name="Zheng Y."/>
            <person name="Lin W."/>
            <person name="Duan Y."/>
            <person name="Cao H."/>
            <person name="Xiong S."/>
            <person name="Wang X."/>
            <person name="Wei L."/>
            <person name="Li C."/>
            <person name="Ma Q."/>
            <person name="Ju M."/>
            <person name="Zhao R."/>
            <person name="Li G."/>
            <person name="Mu C."/>
            <person name="Tian Q."/>
            <person name="Mei H."/>
            <person name="Zhang T."/>
            <person name="Gao T."/>
            <person name="Zhang H."/>
        </authorList>
    </citation>
    <scope>NUCLEOTIDE SEQUENCE</scope>
    <source>
        <strain evidence="1">G02</strain>
    </source>
</reference>
<dbReference type="EMBL" id="JACGWJ010000004">
    <property type="protein sequence ID" value="KAL0424054.1"/>
    <property type="molecule type" value="Genomic_DNA"/>
</dbReference>
<accession>A0AAW2V3N9</accession>
<name>A0AAW2V3N9_SESRA</name>
<organism evidence="1">
    <name type="scientific">Sesamum radiatum</name>
    <name type="common">Black benniseed</name>
    <dbReference type="NCBI Taxonomy" id="300843"/>
    <lineage>
        <taxon>Eukaryota</taxon>
        <taxon>Viridiplantae</taxon>
        <taxon>Streptophyta</taxon>
        <taxon>Embryophyta</taxon>
        <taxon>Tracheophyta</taxon>
        <taxon>Spermatophyta</taxon>
        <taxon>Magnoliopsida</taxon>
        <taxon>eudicotyledons</taxon>
        <taxon>Gunneridae</taxon>
        <taxon>Pentapetalae</taxon>
        <taxon>asterids</taxon>
        <taxon>lamiids</taxon>
        <taxon>Lamiales</taxon>
        <taxon>Pedaliaceae</taxon>
        <taxon>Sesamum</taxon>
    </lineage>
</organism>